<dbReference type="Pfam" id="PF17853">
    <property type="entry name" value="GGDEF_2"/>
    <property type="match status" value="1"/>
</dbReference>
<dbReference type="InterPro" id="IPR041522">
    <property type="entry name" value="CdaR_GGDEF"/>
</dbReference>
<dbReference type="InterPro" id="IPR012914">
    <property type="entry name" value="PucR_dom"/>
</dbReference>
<dbReference type="PANTHER" id="PTHR33744">
    <property type="entry name" value="CARBOHYDRATE DIACID REGULATOR"/>
    <property type="match status" value="1"/>
</dbReference>
<dbReference type="Proteomes" id="UP000010797">
    <property type="component" value="Chromosome"/>
</dbReference>
<evidence type="ECO:0000259" key="4">
    <source>
        <dbReference type="Pfam" id="PF17853"/>
    </source>
</evidence>
<sequence>MITIQDVLKSDVFQKYNILAGENGLLREVTTITIAEVPDSANWLRGGELVCSTAFFISNTELEQNRWIESLIANGASALAIKTSRFLGVLPKNIIECANKHNFPIIELDHEVTWPVIIESFMSFLTDQRVKIMELIEDIQRNLINLVLENNTVQTLVNKISELVGNTIIIEDAKLNVIAFGNVEGDIQSHLDSPLLKERISNDFRQNVMKSNFYKKIKSGDKKQTLETYIDRPELGNIRNYMIPIFSNKTIYGFISLLESHQMYSTKDLMILKNSSTAIALQLMKQYLNQQTYRKKNLALIEDIIHGRIHTQIVFEYDFLNVNLSNPMIAILVDYTEPNLENNYFWERSEDLITMIIKKHLNKYFNQVLIGNNGSLFTLLVSFQPNQIKGITSLVKQTMFSALEELSNQFGVNKFSIGIGGAFPSLEMTGKSFKQASTALSVVKKCYGRRGNLLHFEEIGIHRILSMIQDTTKIKDFCDDFLLDLKKYDEENGDVLINTLHEYLICDCVVKETAKKMFVHPNTVSYRIKKIKELIKHDLDIPEFKFAYLFALESYDLLK</sequence>
<accession>L0F555</accession>
<dbReference type="HOGENOM" id="CLU_017436_3_0_9"/>
<evidence type="ECO:0000259" key="3">
    <source>
        <dbReference type="Pfam" id="PF13556"/>
    </source>
</evidence>
<feature type="domain" description="PucR C-terminal helix-turn-helix" evidence="3">
    <location>
        <begin position="496"/>
        <end position="553"/>
    </location>
</feature>
<dbReference type="Gene3D" id="3.30.450.40">
    <property type="match status" value="1"/>
</dbReference>
<keyword evidence="6" id="KW-1185">Reference proteome</keyword>
<dbReference type="InterPro" id="IPR029016">
    <property type="entry name" value="GAF-like_dom_sf"/>
</dbReference>
<evidence type="ECO:0000256" key="1">
    <source>
        <dbReference type="ARBA" id="ARBA00006754"/>
    </source>
</evidence>
<comment type="similarity">
    <text evidence="1">Belongs to the CdaR family.</text>
</comment>
<organism evidence="5 6">
    <name type="scientific">Desulfitobacterium dichloroeliminans (strain LMG P-21439 / DCA1)</name>
    <dbReference type="NCBI Taxonomy" id="871963"/>
    <lineage>
        <taxon>Bacteria</taxon>
        <taxon>Bacillati</taxon>
        <taxon>Bacillota</taxon>
        <taxon>Clostridia</taxon>
        <taxon>Eubacteriales</taxon>
        <taxon>Desulfitobacteriaceae</taxon>
        <taxon>Desulfitobacterium</taxon>
    </lineage>
</organism>
<dbReference type="EMBL" id="CP003344">
    <property type="protein sequence ID" value="AGA68048.1"/>
    <property type="molecule type" value="Genomic_DNA"/>
</dbReference>
<dbReference type="STRING" id="871963.Desdi_0508"/>
<protein>
    <submittedName>
        <fullName evidence="5">Purine catabolism regulator-like protein</fullName>
    </submittedName>
</protein>
<reference evidence="6" key="1">
    <citation type="submission" date="2012-02" db="EMBL/GenBank/DDBJ databases">
        <title>Complete sequence of Desulfitobacterium dichloroeliminans LMG P-21439.</title>
        <authorList>
            <person name="Lucas S."/>
            <person name="Han J."/>
            <person name="Lapidus A."/>
            <person name="Cheng J.-F."/>
            <person name="Goodwin L."/>
            <person name="Pitluck S."/>
            <person name="Peters L."/>
            <person name="Ovchinnikova G."/>
            <person name="Teshima H."/>
            <person name="Detter J.C."/>
            <person name="Han C."/>
            <person name="Tapia R."/>
            <person name="Land M."/>
            <person name="Hauser L."/>
            <person name="Kyrpides N."/>
            <person name="Ivanova N."/>
            <person name="Pagani I."/>
            <person name="Kruse T."/>
            <person name="de Vos W.M."/>
            <person name="Boon N."/>
            <person name="Smidt H."/>
            <person name="Woyke T."/>
        </authorList>
    </citation>
    <scope>NUCLEOTIDE SEQUENCE [LARGE SCALE GENOMIC DNA]</scope>
    <source>
        <strain evidence="6">LMG P-21439 / DCA1</strain>
    </source>
</reference>
<dbReference type="RefSeq" id="WP_015261053.1">
    <property type="nucleotide sequence ID" value="NC_019903.1"/>
</dbReference>
<dbReference type="KEGG" id="ddl:Desdi_0508"/>
<dbReference type="InterPro" id="IPR051448">
    <property type="entry name" value="CdaR-like_regulators"/>
</dbReference>
<gene>
    <name evidence="5" type="ordered locus">Desdi_0508</name>
</gene>
<name>L0F555_DESDL</name>
<dbReference type="Pfam" id="PF07905">
    <property type="entry name" value="PucR"/>
    <property type="match status" value="1"/>
</dbReference>
<dbReference type="InterPro" id="IPR025736">
    <property type="entry name" value="PucR_C-HTH_dom"/>
</dbReference>
<dbReference type="Pfam" id="PF13556">
    <property type="entry name" value="HTH_30"/>
    <property type="match status" value="1"/>
</dbReference>
<dbReference type="OrthoDB" id="143422at2"/>
<evidence type="ECO:0000313" key="6">
    <source>
        <dbReference type="Proteomes" id="UP000010797"/>
    </source>
</evidence>
<proteinExistence type="inferred from homology"/>
<feature type="domain" description="Purine catabolism PurC-like" evidence="2">
    <location>
        <begin position="6"/>
        <end position="123"/>
    </location>
</feature>
<dbReference type="InterPro" id="IPR042070">
    <property type="entry name" value="PucR_C-HTH_sf"/>
</dbReference>
<feature type="domain" description="CdaR GGDEF-like" evidence="4">
    <location>
        <begin position="319"/>
        <end position="442"/>
    </location>
</feature>
<dbReference type="Gene3D" id="1.10.10.2840">
    <property type="entry name" value="PucR C-terminal helix-turn-helix domain"/>
    <property type="match status" value="1"/>
</dbReference>
<dbReference type="eggNOG" id="COG2508">
    <property type="taxonomic scope" value="Bacteria"/>
</dbReference>
<dbReference type="PANTHER" id="PTHR33744:SF1">
    <property type="entry name" value="DNA-BINDING TRANSCRIPTIONAL ACTIVATOR ADER"/>
    <property type="match status" value="1"/>
</dbReference>
<dbReference type="AlphaFoldDB" id="L0F555"/>
<evidence type="ECO:0000259" key="2">
    <source>
        <dbReference type="Pfam" id="PF07905"/>
    </source>
</evidence>
<evidence type="ECO:0000313" key="5">
    <source>
        <dbReference type="EMBL" id="AGA68048.1"/>
    </source>
</evidence>